<evidence type="ECO:0000313" key="1">
    <source>
        <dbReference type="EMBL" id="MCL6270514.1"/>
    </source>
</evidence>
<name>A0ABT0PGJ6_9GAMM</name>
<dbReference type="Proteomes" id="UP001203338">
    <property type="component" value="Unassembled WGS sequence"/>
</dbReference>
<organism evidence="1 2">
    <name type="scientific">Parendozoicomonas callyspongiae</name>
    <dbReference type="NCBI Taxonomy" id="2942213"/>
    <lineage>
        <taxon>Bacteria</taxon>
        <taxon>Pseudomonadati</taxon>
        <taxon>Pseudomonadota</taxon>
        <taxon>Gammaproteobacteria</taxon>
        <taxon>Oceanospirillales</taxon>
        <taxon>Endozoicomonadaceae</taxon>
        <taxon>Parendozoicomonas</taxon>
    </lineage>
</organism>
<accession>A0ABT0PGJ6</accession>
<protein>
    <recommendedName>
        <fullName evidence="3">UDP-N-acetylglucosamine:LPS N-acetylglucosamine transferase</fullName>
    </recommendedName>
</protein>
<proteinExistence type="predicted"/>
<keyword evidence="2" id="KW-1185">Reference proteome</keyword>
<reference evidence="1 2" key="1">
    <citation type="submission" date="2022-05" db="EMBL/GenBank/DDBJ databases">
        <authorList>
            <person name="Park J.-S."/>
        </authorList>
    </citation>
    <scope>NUCLEOTIDE SEQUENCE [LARGE SCALE GENOMIC DNA]</scope>
    <source>
        <strain evidence="1 2">2012CJ34-2</strain>
    </source>
</reference>
<evidence type="ECO:0000313" key="2">
    <source>
        <dbReference type="Proteomes" id="UP001203338"/>
    </source>
</evidence>
<dbReference type="RefSeq" id="WP_249699748.1">
    <property type="nucleotide sequence ID" value="NZ_JAMFLX010000014.1"/>
</dbReference>
<comment type="caution">
    <text evidence="1">The sequence shown here is derived from an EMBL/GenBank/DDBJ whole genome shotgun (WGS) entry which is preliminary data.</text>
</comment>
<gene>
    <name evidence="1" type="ORF">M3P05_11330</name>
</gene>
<sequence>MTVPQSNIFIIIACLLFLAGCALRKGVVTSQAEQKSYDLLLIAYDNGDGRAFRSLLPELTNRNISWHVIAFGPAADLFEPGENITILNQQVSAQEALKWKENRRQQLPDQVIQLLLDKIKPRILITGMAHAEQARLTSLWWQQGVWTIAFYDNYESPSEQGWVQPWLEQKPPVEEIFVPSARLSKSFPESISRSKGISVVAHPTLKEWDETIKRSHPEVLRESLKLGSQPVVLIAGGYDKGYQNSLTLMAEAASLRPNLQWLVVPHPRNKGEFERALLNSDNPPPFQLIENEPTVRLAGIADLVMTHRSTVGWLTSQLGIPTLFVRPEAPPEHLANNRITMVNSVSSLLNGIHRELDNPSHSSIPARIKELPHISDIIQKRLNPGPGKPMQIDYVEDVGQ</sequence>
<dbReference type="EMBL" id="JAMFLX010000014">
    <property type="protein sequence ID" value="MCL6270514.1"/>
    <property type="molecule type" value="Genomic_DNA"/>
</dbReference>
<evidence type="ECO:0008006" key="3">
    <source>
        <dbReference type="Google" id="ProtNLM"/>
    </source>
</evidence>
<dbReference type="SUPFAM" id="SSF53756">
    <property type="entry name" value="UDP-Glycosyltransferase/glycogen phosphorylase"/>
    <property type="match status" value="1"/>
</dbReference>